<keyword evidence="2" id="KW-1185">Reference proteome</keyword>
<feature type="non-terminal residue" evidence="1">
    <location>
        <position position="79"/>
    </location>
</feature>
<sequence>MSQVEVCTIKKTDLTWFRENKKTNFRRPIMFPDNEGHITKYIQIKLSDKQNVLFDKERREFLKQYKFVLDKDNNIIDKA</sequence>
<proteinExistence type="predicted"/>
<evidence type="ECO:0000313" key="1">
    <source>
        <dbReference type="EMBL" id="CAG8782932.1"/>
    </source>
</evidence>
<accession>A0ACA9R937</accession>
<comment type="caution">
    <text evidence="1">The sequence shown here is derived from an EMBL/GenBank/DDBJ whole genome shotgun (WGS) entry which is preliminary data.</text>
</comment>
<protein>
    <submittedName>
        <fullName evidence="1">35056_t:CDS:1</fullName>
    </submittedName>
</protein>
<reference evidence="1" key="1">
    <citation type="submission" date="2021-06" db="EMBL/GenBank/DDBJ databases">
        <authorList>
            <person name="Kallberg Y."/>
            <person name="Tangrot J."/>
            <person name="Rosling A."/>
        </authorList>
    </citation>
    <scope>NUCLEOTIDE SEQUENCE</scope>
    <source>
        <strain evidence="1">MA461A</strain>
    </source>
</reference>
<name>A0ACA9R937_9GLOM</name>
<dbReference type="EMBL" id="CAJVQC010046381">
    <property type="protein sequence ID" value="CAG8782932.1"/>
    <property type="molecule type" value="Genomic_DNA"/>
</dbReference>
<dbReference type="Proteomes" id="UP000789920">
    <property type="component" value="Unassembled WGS sequence"/>
</dbReference>
<gene>
    <name evidence="1" type="ORF">RPERSI_LOCUS17871</name>
</gene>
<organism evidence="1 2">
    <name type="scientific">Racocetra persica</name>
    <dbReference type="NCBI Taxonomy" id="160502"/>
    <lineage>
        <taxon>Eukaryota</taxon>
        <taxon>Fungi</taxon>
        <taxon>Fungi incertae sedis</taxon>
        <taxon>Mucoromycota</taxon>
        <taxon>Glomeromycotina</taxon>
        <taxon>Glomeromycetes</taxon>
        <taxon>Diversisporales</taxon>
        <taxon>Gigasporaceae</taxon>
        <taxon>Racocetra</taxon>
    </lineage>
</organism>
<evidence type="ECO:0000313" key="2">
    <source>
        <dbReference type="Proteomes" id="UP000789920"/>
    </source>
</evidence>